<evidence type="ECO:0000313" key="2">
    <source>
        <dbReference type="EMBL" id="CAA9464282.1"/>
    </source>
</evidence>
<feature type="domain" description="VOC" evidence="1">
    <location>
        <begin position="1"/>
        <end position="116"/>
    </location>
</feature>
<proteinExistence type="predicted"/>
<sequence length="240" mass="26097">MFDHVTIATADRDASERFYSTVLRALGYEAPKRAGGHVRFGDFSIARADERRRATTGLHVAFVAPSRAAMEAFWRAGIEAGHPDAGAPGPRPEYGGDYEGAFLLDPDGNSAEATFHGDRRTDRRIDHLWIRVADLAASRRFYATVADVLGLREVEHLAGRTRYARGGDDGTFSILDGRTTTPFGLAFSVADHAAVEEFHRAATSAGHPDDGPPGEWRPGCFNASVLDPDGHRVEAVAHER</sequence>
<dbReference type="InterPro" id="IPR004360">
    <property type="entry name" value="Glyas_Fos-R_dOase_dom"/>
</dbReference>
<evidence type="ECO:0000259" key="1">
    <source>
        <dbReference type="PROSITE" id="PS51819"/>
    </source>
</evidence>
<dbReference type="AlphaFoldDB" id="A0A6J4R4U8"/>
<dbReference type="InterPro" id="IPR029068">
    <property type="entry name" value="Glyas_Bleomycin-R_OHBP_Dase"/>
</dbReference>
<dbReference type="EMBL" id="CADCVJ010000032">
    <property type="protein sequence ID" value="CAA9464282.1"/>
    <property type="molecule type" value="Genomic_DNA"/>
</dbReference>
<dbReference type="CDD" id="cd07262">
    <property type="entry name" value="VOC_like"/>
    <property type="match status" value="1"/>
</dbReference>
<dbReference type="Pfam" id="PF00903">
    <property type="entry name" value="Glyoxalase"/>
    <property type="match status" value="1"/>
</dbReference>
<protein>
    <recommendedName>
        <fullName evidence="1">VOC domain-containing protein</fullName>
    </recommendedName>
</protein>
<dbReference type="InterPro" id="IPR037523">
    <property type="entry name" value="VOC_core"/>
</dbReference>
<organism evidence="2">
    <name type="scientific">uncultured Solirubrobacteraceae bacterium</name>
    <dbReference type="NCBI Taxonomy" id="1162706"/>
    <lineage>
        <taxon>Bacteria</taxon>
        <taxon>Bacillati</taxon>
        <taxon>Actinomycetota</taxon>
        <taxon>Thermoleophilia</taxon>
        <taxon>Solirubrobacterales</taxon>
        <taxon>Solirubrobacteraceae</taxon>
        <taxon>environmental samples</taxon>
    </lineage>
</organism>
<gene>
    <name evidence="2" type="ORF">AVDCRST_MAG38-545</name>
</gene>
<dbReference type="Gene3D" id="3.10.180.10">
    <property type="entry name" value="2,3-Dihydroxybiphenyl 1,2-Dioxygenase, domain 1"/>
    <property type="match status" value="2"/>
</dbReference>
<feature type="domain" description="VOC" evidence="1">
    <location>
        <begin position="124"/>
        <end position="238"/>
    </location>
</feature>
<name>A0A6J4R4U8_9ACTN</name>
<accession>A0A6J4R4U8</accession>
<dbReference type="PROSITE" id="PS51819">
    <property type="entry name" value="VOC"/>
    <property type="match status" value="2"/>
</dbReference>
<dbReference type="SUPFAM" id="SSF54593">
    <property type="entry name" value="Glyoxalase/Bleomycin resistance protein/Dihydroxybiphenyl dioxygenase"/>
    <property type="match status" value="2"/>
</dbReference>
<dbReference type="PANTHER" id="PTHR35006:SF2">
    <property type="entry name" value="GLYOXALASE FAMILY PROTEIN (AFU_ORTHOLOGUE AFUA_5G14830)"/>
    <property type="match status" value="1"/>
</dbReference>
<dbReference type="PANTHER" id="PTHR35006">
    <property type="entry name" value="GLYOXALASE FAMILY PROTEIN (AFU_ORTHOLOGUE AFUA_5G14830)"/>
    <property type="match status" value="1"/>
</dbReference>
<reference evidence="2" key="1">
    <citation type="submission" date="2020-02" db="EMBL/GenBank/DDBJ databases">
        <authorList>
            <person name="Meier V. D."/>
        </authorList>
    </citation>
    <scope>NUCLEOTIDE SEQUENCE</scope>
    <source>
        <strain evidence="2">AVDCRST_MAG38</strain>
    </source>
</reference>